<evidence type="ECO:0000256" key="10">
    <source>
        <dbReference type="HAMAP-Rule" id="MF_01102"/>
    </source>
</evidence>
<comment type="function">
    <text evidence="10">Catalyzes the last two steps in the biosynthesis of 5-methylaminomethyl-2-thiouridine (mnm(5)s(2)U) at the wobble position (U34) in tRNA. Catalyzes the FAD-dependent demodification of cmnm(5)s(2)U34 to nm(5)s(2)U34, followed by the transfer of a methyl group from S-adenosyl-L-methionine to nm(5)s(2)U34, to form mnm(5)s(2)U34.</text>
</comment>
<dbReference type="HAMAP" id="MF_01102">
    <property type="entry name" value="MnmC"/>
    <property type="match status" value="1"/>
</dbReference>
<evidence type="ECO:0000259" key="12">
    <source>
        <dbReference type="Pfam" id="PF05430"/>
    </source>
</evidence>
<protein>
    <recommendedName>
        <fullName evidence="10">tRNA 5-methylaminomethyl-2-thiouridine biosynthesis bifunctional protein MnmC</fullName>
        <shortName evidence="10">tRNA mnm(5)s(2)U biosynthesis bifunctional protein</shortName>
    </recommendedName>
    <domain>
        <recommendedName>
            <fullName evidence="10">tRNA (mnm(5)s(2)U34)-methyltransferase</fullName>
            <ecNumber evidence="10">2.1.1.61</ecNumber>
        </recommendedName>
    </domain>
    <domain>
        <recommendedName>
            <fullName evidence="10">FAD-dependent cmnm(5)s(2)U34 oxidoreductase</fullName>
            <ecNumber evidence="10">1.5.-.-</ecNumber>
        </recommendedName>
    </domain>
</protein>
<keyword evidence="14" id="KW-1185">Reference proteome</keyword>
<comment type="similarity">
    <text evidence="10">In the C-terminal section; belongs to the DAO family.</text>
</comment>
<keyword evidence="5 10" id="KW-0949">S-adenosyl-L-methionine</keyword>
<gene>
    <name evidence="10 13" type="primary">mnmC</name>
    <name evidence="13" type="ORF">GCM10023116_46240</name>
</gene>
<dbReference type="InterPro" id="IPR029063">
    <property type="entry name" value="SAM-dependent_MTases_sf"/>
</dbReference>
<evidence type="ECO:0000256" key="8">
    <source>
        <dbReference type="ARBA" id="ARBA00023002"/>
    </source>
</evidence>
<evidence type="ECO:0000256" key="6">
    <source>
        <dbReference type="ARBA" id="ARBA00022694"/>
    </source>
</evidence>
<dbReference type="InterPro" id="IPR006076">
    <property type="entry name" value="FAD-dep_OxRdtase"/>
</dbReference>
<comment type="catalytic activity">
    <reaction evidence="10">
        <text>5-aminomethyl-2-thiouridine(34) in tRNA + S-adenosyl-L-methionine = 5-methylaminomethyl-2-thiouridine(34) in tRNA + S-adenosyl-L-homocysteine + H(+)</text>
        <dbReference type="Rhea" id="RHEA:19569"/>
        <dbReference type="Rhea" id="RHEA-COMP:10195"/>
        <dbReference type="Rhea" id="RHEA-COMP:10197"/>
        <dbReference type="ChEBI" id="CHEBI:15378"/>
        <dbReference type="ChEBI" id="CHEBI:57856"/>
        <dbReference type="ChEBI" id="CHEBI:59789"/>
        <dbReference type="ChEBI" id="CHEBI:74454"/>
        <dbReference type="ChEBI" id="CHEBI:74455"/>
        <dbReference type="EC" id="2.1.1.61"/>
    </reaction>
</comment>
<feature type="domain" description="MnmC-like methyltransferase" evidence="12">
    <location>
        <begin position="119"/>
        <end position="238"/>
    </location>
</feature>
<evidence type="ECO:0000313" key="13">
    <source>
        <dbReference type="EMBL" id="GAA4652340.1"/>
    </source>
</evidence>
<accession>A0ABP8VBE8</accession>
<dbReference type="NCBIfam" id="NF033855">
    <property type="entry name" value="tRNA_MNMC2"/>
    <property type="match status" value="1"/>
</dbReference>
<keyword evidence="8 10" id="KW-0560">Oxidoreductase</keyword>
<dbReference type="InterPro" id="IPR023032">
    <property type="entry name" value="tRNA_MAMT_biosynth_bifunc_MnmC"/>
</dbReference>
<dbReference type="InterPro" id="IPR017610">
    <property type="entry name" value="tRNA_S-uridine_synth_MnmC_C"/>
</dbReference>
<dbReference type="Gene3D" id="3.40.50.150">
    <property type="entry name" value="Vaccinia Virus protein VP39"/>
    <property type="match status" value="1"/>
</dbReference>
<evidence type="ECO:0000256" key="1">
    <source>
        <dbReference type="ARBA" id="ARBA00022490"/>
    </source>
</evidence>
<evidence type="ECO:0000256" key="5">
    <source>
        <dbReference type="ARBA" id="ARBA00022691"/>
    </source>
</evidence>
<keyword evidence="3 10" id="KW-0285">Flavoprotein</keyword>
<feature type="region of interest" description="tRNA (mnm(5)s(2)U34)-methyltransferase" evidence="10">
    <location>
        <begin position="1"/>
        <end position="240"/>
    </location>
</feature>
<keyword evidence="4 10" id="KW-0808">Transferase</keyword>
<dbReference type="SUPFAM" id="SSF51905">
    <property type="entry name" value="FAD/NAD(P)-binding domain"/>
    <property type="match status" value="1"/>
</dbReference>
<evidence type="ECO:0000256" key="4">
    <source>
        <dbReference type="ARBA" id="ARBA00022679"/>
    </source>
</evidence>
<comment type="similarity">
    <text evidence="10">In the N-terminal section; belongs to the methyltransferase superfamily. tRNA (mnm(5)s(2)U34)-methyltransferase family.</text>
</comment>
<dbReference type="Pfam" id="PF05430">
    <property type="entry name" value="Methyltransf_30"/>
    <property type="match status" value="1"/>
</dbReference>
<dbReference type="Gene3D" id="3.30.9.10">
    <property type="entry name" value="D-Amino Acid Oxidase, subunit A, domain 2"/>
    <property type="match status" value="1"/>
</dbReference>
<organism evidence="13 14">
    <name type="scientific">Kistimonas scapharcae</name>
    <dbReference type="NCBI Taxonomy" id="1036133"/>
    <lineage>
        <taxon>Bacteria</taxon>
        <taxon>Pseudomonadati</taxon>
        <taxon>Pseudomonadota</taxon>
        <taxon>Gammaproteobacteria</taxon>
        <taxon>Oceanospirillales</taxon>
        <taxon>Endozoicomonadaceae</taxon>
        <taxon>Kistimonas</taxon>
    </lineage>
</organism>
<keyword evidence="6 10" id="KW-0819">tRNA processing</keyword>
<dbReference type="EMBL" id="BAABFL010000474">
    <property type="protein sequence ID" value="GAA4652340.1"/>
    <property type="molecule type" value="Genomic_DNA"/>
</dbReference>
<dbReference type="Proteomes" id="UP001500604">
    <property type="component" value="Unassembled WGS sequence"/>
</dbReference>
<feature type="domain" description="FAD dependent oxidoreductase" evidence="11">
    <location>
        <begin position="265"/>
        <end position="634"/>
    </location>
</feature>
<feature type="region of interest" description="FAD-dependent cmnm(5)s(2)U34 oxidoreductase" evidence="10">
    <location>
        <begin position="267"/>
        <end position="667"/>
    </location>
</feature>
<dbReference type="PANTHER" id="PTHR13847">
    <property type="entry name" value="SARCOSINE DEHYDROGENASE-RELATED"/>
    <property type="match status" value="1"/>
</dbReference>
<dbReference type="InterPro" id="IPR008471">
    <property type="entry name" value="MnmC-like_methylTransf"/>
</dbReference>
<dbReference type="EC" id="2.1.1.61" evidence="10"/>
<comment type="subcellular location">
    <subcellularLocation>
        <location evidence="10">Cytoplasm</location>
    </subcellularLocation>
</comment>
<dbReference type="InterPro" id="IPR047785">
    <property type="entry name" value="tRNA_MNMC2"/>
</dbReference>
<reference evidence="14" key="1">
    <citation type="journal article" date="2019" name="Int. J. Syst. Evol. Microbiol.">
        <title>The Global Catalogue of Microorganisms (GCM) 10K type strain sequencing project: providing services to taxonomists for standard genome sequencing and annotation.</title>
        <authorList>
            <consortium name="The Broad Institute Genomics Platform"/>
            <consortium name="The Broad Institute Genome Sequencing Center for Infectious Disease"/>
            <person name="Wu L."/>
            <person name="Ma J."/>
        </authorList>
    </citation>
    <scope>NUCLEOTIDE SEQUENCE [LARGE SCALE GENOMIC DNA]</scope>
    <source>
        <strain evidence="14">JCM 17805</strain>
    </source>
</reference>
<dbReference type="PANTHER" id="PTHR13847:SF283">
    <property type="entry name" value="TRNA 5-METHYLAMINOMETHYL-2-THIOURIDINE BIOSYNTHESIS BIFUNCTIONAL PROTEIN MNMC"/>
    <property type="match status" value="1"/>
</dbReference>
<sequence>MPSTHKPVIETASIRWNERGQPVSDHYDDIYFSTESGPEETRHTFINQNFLPERFAALEPGQHFVVGETGFGTGLNFLCTWQCFDQHAPADTRLHFISTEKYPLTTADLAQALSLWPDLSAYSQPLVNHYPAMTAGQHRLVFDNGRIVLTLLCGDVLKTLPNLEASVDAWFLDGFAPAKNPDMWQPELFQSLAKKSASEATCATFTAARVVRDGLESAGFIIEKVPGFGRKRDMVRGRLTQAIPSNDSPVWFQQSKTMHNQKNALIIGAGMAGTATARSLAERGWQVRVIDSHDQPASEASGNPQGMLYTRLSGNSTVLTRFIMEGYLYTLSLLKRLEYQITADDTLWQNTGLIQLGFSESEQKRQQRILESGQYPEALLQGLDDEALSSLAGLPLSSSGLYFPDAGWVHPPSLCKHLLEHPNIEFIGNLQVTSIMHGGNQWHVQTTSGTTLSSEAIVVACGHLSSKLTQTQYLPLKSIRGQITQVPATKSSQKLQTVVCSDGYIAPAWNNSHTLGATFNFDDDSTECRQQDHDTNIENLKTYTPGISDALIDSELGKAQLNGRVSFRCTTPDYLPVVGPVVDADIFKEHFAPLRKNAKHRFTDTPEQPAGLYITTGHGSRGLVTAPLAAEILAGYICNEPSPVPRDQRHALHPSRFMIRDLVRNKA</sequence>
<name>A0ABP8VBE8_9GAMM</name>
<evidence type="ECO:0000259" key="11">
    <source>
        <dbReference type="Pfam" id="PF01266"/>
    </source>
</evidence>
<dbReference type="EC" id="1.5.-.-" evidence="10"/>
<proteinExistence type="inferred from homology"/>
<dbReference type="RefSeq" id="WP_345198885.1">
    <property type="nucleotide sequence ID" value="NZ_BAABFL010000474.1"/>
</dbReference>
<evidence type="ECO:0000256" key="3">
    <source>
        <dbReference type="ARBA" id="ARBA00022630"/>
    </source>
</evidence>
<keyword evidence="2 10" id="KW-0489">Methyltransferase</keyword>
<keyword evidence="7 10" id="KW-0274">FAD</keyword>
<evidence type="ECO:0000256" key="2">
    <source>
        <dbReference type="ARBA" id="ARBA00022603"/>
    </source>
</evidence>
<evidence type="ECO:0000313" key="14">
    <source>
        <dbReference type="Proteomes" id="UP001500604"/>
    </source>
</evidence>
<keyword evidence="1 10" id="KW-0963">Cytoplasm</keyword>
<dbReference type="InterPro" id="IPR036188">
    <property type="entry name" value="FAD/NAD-bd_sf"/>
</dbReference>
<dbReference type="Gene3D" id="3.50.50.60">
    <property type="entry name" value="FAD/NAD(P)-binding domain"/>
    <property type="match status" value="1"/>
</dbReference>
<keyword evidence="9 10" id="KW-0511">Multifunctional enzyme</keyword>
<comment type="cofactor">
    <cofactor evidence="10">
        <name>FAD</name>
        <dbReference type="ChEBI" id="CHEBI:57692"/>
    </cofactor>
</comment>
<dbReference type="SUPFAM" id="SSF54373">
    <property type="entry name" value="FAD-linked reductases, C-terminal domain"/>
    <property type="match status" value="1"/>
</dbReference>
<dbReference type="NCBIfam" id="NF002481">
    <property type="entry name" value="PRK01747.1-2"/>
    <property type="match status" value="1"/>
</dbReference>
<comment type="caution">
    <text evidence="13">The sequence shown here is derived from an EMBL/GenBank/DDBJ whole genome shotgun (WGS) entry which is preliminary data.</text>
</comment>
<dbReference type="NCBIfam" id="TIGR03197">
    <property type="entry name" value="MnmC_Cterm"/>
    <property type="match status" value="1"/>
</dbReference>
<evidence type="ECO:0000256" key="7">
    <source>
        <dbReference type="ARBA" id="ARBA00022827"/>
    </source>
</evidence>
<evidence type="ECO:0000256" key="9">
    <source>
        <dbReference type="ARBA" id="ARBA00023268"/>
    </source>
</evidence>
<dbReference type="Pfam" id="PF01266">
    <property type="entry name" value="DAO"/>
    <property type="match status" value="1"/>
</dbReference>